<dbReference type="Proteomes" id="UP000176593">
    <property type="component" value="Unassembled WGS sequence"/>
</dbReference>
<dbReference type="InterPro" id="IPR050178">
    <property type="entry name" value="AspA/AstE_fam"/>
</dbReference>
<dbReference type="GO" id="GO:0046872">
    <property type="term" value="F:metal ion binding"/>
    <property type="evidence" value="ECO:0007669"/>
    <property type="project" value="UniProtKB-KW"/>
</dbReference>
<dbReference type="EMBL" id="MGEQ01000001">
    <property type="protein sequence ID" value="OGL88144.1"/>
    <property type="molecule type" value="Genomic_DNA"/>
</dbReference>
<keyword evidence="4" id="KW-0862">Zinc</keyword>
<dbReference type="AlphaFoldDB" id="A0A1F7VDU3"/>
<dbReference type="PANTHER" id="PTHR15162:SF7">
    <property type="entry name" value="SUCCINYLGLUTAMATE DESUCCINYLASE"/>
    <property type="match status" value="1"/>
</dbReference>
<proteinExistence type="predicted"/>
<dbReference type="GO" id="GO:0016788">
    <property type="term" value="F:hydrolase activity, acting on ester bonds"/>
    <property type="evidence" value="ECO:0007669"/>
    <property type="project" value="InterPro"/>
</dbReference>
<dbReference type="Pfam" id="PF24827">
    <property type="entry name" value="AstE_AspA_cat"/>
    <property type="match status" value="1"/>
</dbReference>
<dbReference type="Gene3D" id="3.40.630.10">
    <property type="entry name" value="Zn peptidases"/>
    <property type="match status" value="1"/>
</dbReference>
<keyword evidence="3" id="KW-0378">Hydrolase</keyword>
<feature type="domain" description="Succinylglutamate desuccinylase/Aspartoacylase catalytic" evidence="5">
    <location>
        <begin position="17"/>
        <end position="141"/>
    </location>
</feature>
<evidence type="ECO:0000313" key="7">
    <source>
        <dbReference type="Proteomes" id="UP000176593"/>
    </source>
</evidence>
<evidence type="ECO:0000313" key="6">
    <source>
        <dbReference type="EMBL" id="OGL88144.1"/>
    </source>
</evidence>
<organism evidence="6 7">
    <name type="scientific">Candidatus Uhrbacteria bacterium RIFCSPLOWO2_02_FULL_48_18</name>
    <dbReference type="NCBI Taxonomy" id="1802408"/>
    <lineage>
        <taxon>Bacteria</taxon>
        <taxon>Candidatus Uhriibacteriota</taxon>
    </lineage>
</organism>
<evidence type="ECO:0000256" key="1">
    <source>
        <dbReference type="ARBA" id="ARBA00001947"/>
    </source>
</evidence>
<reference evidence="6 7" key="1">
    <citation type="journal article" date="2016" name="Nat. Commun.">
        <title>Thousands of microbial genomes shed light on interconnected biogeochemical processes in an aquifer system.</title>
        <authorList>
            <person name="Anantharaman K."/>
            <person name="Brown C.T."/>
            <person name="Hug L.A."/>
            <person name="Sharon I."/>
            <person name="Castelle C.J."/>
            <person name="Probst A.J."/>
            <person name="Thomas B.C."/>
            <person name="Singh A."/>
            <person name="Wilkins M.J."/>
            <person name="Karaoz U."/>
            <person name="Brodie E.L."/>
            <person name="Williams K.H."/>
            <person name="Hubbard S.S."/>
            <person name="Banfield J.F."/>
        </authorList>
    </citation>
    <scope>NUCLEOTIDE SEQUENCE [LARGE SCALE GENOMIC DNA]</scope>
</reference>
<accession>A0A1F7VDU3</accession>
<evidence type="ECO:0000256" key="4">
    <source>
        <dbReference type="ARBA" id="ARBA00022833"/>
    </source>
</evidence>
<evidence type="ECO:0000259" key="5">
    <source>
        <dbReference type="Pfam" id="PF24827"/>
    </source>
</evidence>
<protein>
    <recommendedName>
        <fullName evidence="5">Succinylglutamate desuccinylase/Aspartoacylase catalytic domain-containing protein</fullName>
    </recommendedName>
</protein>
<sequence length="299" mass="32680">MIEAISESIAKVVGAQKGPTIVVMGGIHGNERTGVEVVKKLAYQFEHSEINLASGVLYLILGNPKAIERDTRGSEDHADLNRCFKRDVLECIPETYEQTRAQEIAKILATADISIDLHATNKPSVPFLCCAVDEAHEKIYQWFDCDRVLADPRYILGGEPVTTDEFIDLNGGVGICYETGQSKDLSRIDEVLSDVRDVLRDQNMIAAMAPSPFEGEGGGRGVTRSVYELVSVINLTEAGFRYEGTLGGGSFEEFTSGQTIGYIGDKPVVAEFDGVIVFPKIPELQTFGKPVVYLAKKIK</sequence>
<comment type="cofactor">
    <cofactor evidence="1">
        <name>Zn(2+)</name>
        <dbReference type="ChEBI" id="CHEBI:29105"/>
    </cofactor>
</comment>
<name>A0A1F7VDU3_9BACT</name>
<gene>
    <name evidence="6" type="ORF">A3I41_00225</name>
</gene>
<evidence type="ECO:0000256" key="3">
    <source>
        <dbReference type="ARBA" id="ARBA00022801"/>
    </source>
</evidence>
<dbReference type="PANTHER" id="PTHR15162">
    <property type="entry name" value="ASPARTOACYLASE"/>
    <property type="match status" value="1"/>
</dbReference>
<dbReference type="InterPro" id="IPR055438">
    <property type="entry name" value="AstE_AspA_cat"/>
</dbReference>
<dbReference type="GO" id="GO:0005829">
    <property type="term" value="C:cytosol"/>
    <property type="evidence" value="ECO:0007669"/>
    <property type="project" value="TreeGrafter"/>
</dbReference>
<comment type="caution">
    <text evidence="6">The sequence shown here is derived from an EMBL/GenBank/DDBJ whole genome shotgun (WGS) entry which is preliminary data.</text>
</comment>
<keyword evidence="2" id="KW-0479">Metal-binding</keyword>
<evidence type="ECO:0000256" key="2">
    <source>
        <dbReference type="ARBA" id="ARBA00022723"/>
    </source>
</evidence>
<dbReference type="SUPFAM" id="SSF53187">
    <property type="entry name" value="Zn-dependent exopeptidases"/>
    <property type="match status" value="1"/>
</dbReference>